<dbReference type="SUPFAM" id="SSF48726">
    <property type="entry name" value="Immunoglobulin"/>
    <property type="match status" value="3"/>
</dbReference>
<reference evidence="7" key="2">
    <citation type="submission" date="2024-06" db="UniProtKB">
        <authorList>
            <consortium name="EnsemblMetazoa"/>
        </authorList>
    </citation>
    <scope>IDENTIFICATION</scope>
</reference>
<dbReference type="EnsemblMetazoa" id="XM_019994437.1">
    <property type="protein sequence ID" value="XP_019849996.1"/>
    <property type="gene ID" value="LOC105312105"/>
</dbReference>
<name>A0AAN0IZV9_AMPQE</name>
<evidence type="ECO:0000313" key="8">
    <source>
        <dbReference type="Proteomes" id="UP000007879"/>
    </source>
</evidence>
<feature type="domain" description="Fibronectin type-III" evidence="6">
    <location>
        <begin position="1343"/>
        <end position="1448"/>
    </location>
</feature>
<feature type="domain" description="Ig-like" evidence="5">
    <location>
        <begin position="1045"/>
        <end position="1127"/>
    </location>
</feature>
<keyword evidence="1" id="KW-0378">Hydrolase</keyword>
<organism evidence="7 8">
    <name type="scientific">Amphimedon queenslandica</name>
    <name type="common">Sponge</name>
    <dbReference type="NCBI Taxonomy" id="400682"/>
    <lineage>
        <taxon>Eukaryota</taxon>
        <taxon>Metazoa</taxon>
        <taxon>Porifera</taxon>
        <taxon>Demospongiae</taxon>
        <taxon>Heteroscleromorpha</taxon>
        <taxon>Haplosclerida</taxon>
        <taxon>Niphatidae</taxon>
        <taxon>Amphimedon</taxon>
    </lineage>
</organism>
<evidence type="ECO:0008006" key="9">
    <source>
        <dbReference type="Google" id="ProtNLM"/>
    </source>
</evidence>
<dbReference type="Pfam" id="PF00047">
    <property type="entry name" value="ig"/>
    <property type="match status" value="1"/>
</dbReference>
<keyword evidence="8" id="KW-1185">Reference proteome</keyword>
<dbReference type="CDD" id="cd00063">
    <property type="entry name" value="FN3"/>
    <property type="match status" value="5"/>
</dbReference>
<keyword evidence="2" id="KW-0472">Membrane</keyword>
<feature type="domain" description="Fibronectin type-III" evidence="6">
    <location>
        <begin position="1245"/>
        <end position="1339"/>
    </location>
</feature>
<keyword evidence="3" id="KW-0732">Signal</keyword>
<feature type="domain" description="Fibronectin type-III" evidence="6">
    <location>
        <begin position="937"/>
        <end position="1038"/>
    </location>
</feature>
<feature type="domain" description="Ig-like" evidence="5">
    <location>
        <begin position="615"/>
        <end position="697"/>
    </location>
</feature>
<dbReference type="InterPro" id="IPR050713">
    <property type="entry name" value="RTP_Phos/Ushers"/>
</dbReference>
<dbReference type="InterPro" id="IPR000242">
    <property type="entry name" value="PTP_cat"/>
</dbReference>
<dbReference type="SMART" id="SM00060">
    <property type="entry name" value="FN3"/>
    <property type="match status" value="9"/>
</dbReference>
<feature type="domain" description="Tyrosine-protein phosphatase" evidence="4">
    <location>
        <begin position="1648"/>
        <end position="1754"/>
    </location>
</feature>
<dbReference type="SMART" id="SM00408">
    <property type="entry name" value="IGc2"/>
    <property type="match status" value="2"/>
</dbReference>
<accession>A0AAN0IZV9</accession>
<keyword evidence="2" id="KW-0812">Transmembrane</keyword>
<dbReference type="InterPro" id="IPR036116">
    <property type="entry name" value="FN3_sf"/>
</dbReference>
<reference evidence="8" key="1">
    <citation type="journal article" date="2010" name="Nature">
        <title>The Amphimedon queenslandica genome and the evolution of animal complexity.</title>
        <authorList>
            <person name="Srivastava M."/>
            <person name="Simakov O."/>
            <person name="Chapman J."/>
            <person name="Fahey B."/>
            <person name="Gauthier M.E."/>
            <person name="Mitros T."/>
            <person name="Richards G.S."/>
            <person name="Conaco C."/>
            <person name="Dacre M."/>
            <person name="Hellsten U."/>
            <person name="Larroux C."/>
            <person name="Putnam N.H."/>
            <person name="Stanke M."/>
            <person name="Adamska M."/>
            <person name="Darling A."/>
            <person name="Degnan S.M."/>
            <person name="Oakley T.H."/>
            <person name="Plachetzki D.C."/>
            <person name="Zhai Y."/>
            <person name="Adamski M."/>
            <person name="Calcino A."/>
            <person name="Cummins S.F."/>
            <person name="Goodstein D.M."/>
            <person name="Harris C."/>
            <person name="Jackson D.J."/>
            <person name="Leys S.P."/>
            <person name="Shu S."/>
            <person name="Woodcroft B.J."/>
            <person name="Vervoort M."/>
            <person name="Kosik K.S."/>
            <person name="Manning G."/>
            <person name="Degnan B.M."/>
            <person name="Rokhsar D.S."/>
        </authorList>
    </citation>
    <scope>NUCLEOTIDE SEQUENCE [LARGE SCALE GENOMIC DNA]</scope>
</reference>
<feature type="domain" description="Ig-like" evidence="5">
    <location>
        <begin position="823"/>
        <end position="923"/>
    </location>
</feature>
<feature type="domain" description="Fibronectin type-III" evidence="6">
    <location>
        <begin position="1133"/>
        <end position="1231"/>
    </location>
</feature>
<dbReference type="InterPro" id="IPR007110">
    <property type="entry name" value="Ig-like_dom"/>
</dbReference>
<dbReference type="KEGG" id="aqu:105312105"/>
<dbReference type="InterPro" id="IPR013783">
    <property type="entry name" value="Ig-like_fold"/>
</dbReference>
<sequence length="1756" mass="190991">MEMLLLFLVSALLAQELDAQGGPPTNLPSNGVQLYLPYENRTLPDYSTVRGDLFFNDDTNGDGINDALWCQSANSRSDIGTWYFPDGTSPVPVISSNKKLNSMSISDAVFSKRFSGQIALVINRGLATNQGLYKCIIPDENEVDQTLVVGAYTDTEYNTNVNGPISITGVTVTVRLREAGNYQCIVSNYRVTNGSINGFIANNGTTSLNISVSDPTGLTATRLNTGLTHVRLSWSTVSGATGYEVFYQLSNNDSNSIDTTTNTSFDITTILMLGNIYTFYVVSYVDTDAFLPSENSSAIILLDNPEVTDLMAIDITSTSFSLSWSPPADIFPPNNFNIQFECHRLCELSSSIAATQAFVSSPYVFNNISPYSNCAIDLIGLYDEGNYTLTNASVQTLSTVPSTSVSNIMFASVSSVSMNVSWSEVPCDGRNGPITGYYLTYNSNIVNITEGDKRTHIFRDLSPYTNYTMSIVPYNAVGMGPPSDNVTQQTLESTPSAINGLMMNDFSPYLLSMVWNPPTIPNVPSVQGLMVIPLNASSVHVSWVLPDISPISYYTLYYNKSTDDVFSVNVSNTSTHAVVTGLTGSSTEYGFRISVTIGDFEGQLSELVQPVLLPPNVIIVANGTQSIGESYNMTCIVSVLDLLIPSTIIQWSKTPPNDTLPSLSNGETTSIHYIKSLNTSDAGQYTCTATVSLTDIAIETQRIDSHTITLKLPTPTVNLSFSRVTDLLAGSSLNLTCSFSLDPRIDTPVTIMTVWTRGSNLFSANERVIIDNSSSLQSVVYFTLLSANDTGYYQCKVDFIPVSNFVTNSSNVSSTIYLNVTDPVISNFDLFPNSFLGLETSCPESDPYDNFTLTCTATKPAIVLSELMLVWTHNGAGRDGIIATTGSSNNIKTNTLTVSNTSINDAGYYRCNATLNVPSNVISEYDDSIVTIKSARPPIAVQVVNVSKTDTTAIISFTVPSIIYTPETYHISYTGMPLQNTLANSSMLYSSNINDVNVAHQIVLTGLEEANDYSFTIVSTNCIGSTNTSFNNFTTSPNLPTGAPLNCTVSNIESDAVDLYWSPPDKLLQNGRIMSYNVSCSFVGNNSFDTVDTELFISDLDPYTTYTCNVSAVNKVGGGPATTCSFTTGQDIPFDGPRNFISTPNKTFIFFHWMAPELPNGVIIHYNLTVTNLDRANTTVSIINVTDSSDIIESLITGFSPYQNYTASVSASTIIGTGPVTTTEGRTLPDVSSPVLLVTIPVIISGVYITKSVPSINDTAVNITWRPPLYPNGRITGYNVTNDNNGRSYWIPMMSVESVYSYTITELNIGELYNFTIRAFNDLGGGESASVSAFSKPDALSLSPERVEAILSHDKTTITVNWDSKTFDGVGAFFAYKVTATTTSTRKRQSGSPIEMIVPYNTTSVSLTGVNPNLTYQITVSYITYSQDGSEITGPASNPVTPVNAVSSSTSSIQTMLNTASSSTSSMQTILSTTSVTSSPTLTPTLFEEAKNSPYIIGAAIGGILVVFIILIIIVLFGTVIHKRRHTTGKLTLSTTNDPIITANNESYELTAPPPRYDELTDAGRSEHLTDEEMIGVLLETEVSIRQALNAQPVHLNDDILDDEDEEQEIAEEPVYVNIGDHNEFKPIHVSVFHSHVLEMHSNSDQEFDNEFKSISMTSGAPYTAGSSEANIPKNRFLNIFPYDATRVALTTKRDSDYINACFVDGYARKNCYIAAQGPLRRTVDDFWHMIWEHKLNHIVMLTGIIEAGKVMHYSN</sequence>
<dbReference type="InterPro" id="IPR029021">
    <property type="entry name" value="Prot-tyrosine_phosphatase-like"/>
</dbReference>
<feature type="domain" description="Fibronectin type-III" evidence="6">
    <location>
        <begin position="1043"/>
        <end position="1131"/>
    </location>
</feature>
<evidence type="ECO:0000259" key="4">
    <source>
        <dbReference type="PROSITE" id="PS50055"/>
    </source>
</evidence>
<dbReference type="SUPFAM" id="SSF49265">
    <property type="entry name" value="Fibronectin type III"/>
    <property type="match status" value="5"/>
</dbReference>
<dbReference type="SMART" id="SM00194">
    <property type="entry name" value="PTPc"/>
    <property type="match status" value="1"/>
</dbReference>
<feature type="signal peptide" evidence="3">
    <location>
        <begin position="1"/>
        <end position="19"/>
    </location>
</feature>
<dbReference type="InterPro" id="IPR003598">
    <property type="entry name" value="Ig_sub2"/>
</dbReference>
<evidence type="ECO:0000256" key="2">
    <source>
        <dbReference type="SAM" id="Phobius"/>
    </source>
</evidence>
<dbReference type="SMART" id="SM00409">
    <property type="entry name" value="IG"/>
    <property type="match status" value="3"/>
</dbReference>
<evidence type="ECO:0000256" key="1">
    <source>
        <dbReference type="ARBA" id="ARBA00022912"/>
    </source>
</evidence>
<dbReference type="Pfam" id="PF00041">
    <property type="entry name" value="fn3"/>
    <property type="match status" value="5"/>
</dbReference>
<dbReference type="PRINTS" id="PR00700">
    <property type="entry name" value="PRTYPHPHTASE"/>
</dbReference>
<dbReference type="InterPro" id="IPR003961">
    <property type="entry name" value="FN3_dom"/>
</dbReference>
<evidence type="ECO:0000259" key="5">
    <source>
        <dbReference type="PROSITE" id="PS50835"/>
    </source>
</evidence>
<proteinExistence type="predicted"/>
<keyword evidence="2" id="KW-1133">Transmembrane helix</keyword>
<dbReference type="Proteomes" id="UP000007879">
    <property type="component" value="Unassembled WGS sequence"/>
</dbReference>
<keyword evidence="1" id="KW-0904">Protein phosphatase</keyword>
<dbReference type="RefSeq" id="XP_019849996.1">
    <property type="nucleotide sequence ID" value="XM_019994437.1"/>
</dbReference>
<dbReference type="PROSITE" id="PS50835">
    <property type="entry name" value="IG_LIKE"/>
    <property type="match status" value="4"/>
</dbReference>
<feature type="chain" id="PRO_5042988057" description="Protein-tyrosine-phosphatase" evidence="3">
    <location>
        <begin position="20"/>
        <end position="1756"/>
    </location>
</feature>
<dbReference type="SUPFAM" id="SSF52799">
    <property type="entry name" value="(Phosphotyrosine protein) phosphatases II"/>
    <property type="match status" value="1"/>
</dbReference>
<feature type="domain" description="Ig-like" evidence="5">
    <location>
        <begin position="715"/>
        <end position="813"/>
    </location>
</feature>
<dbReference type="PROSITE" id="PS50853">
    <property type="entry name" value="FN3"/>
    <property type="match status" value="7"/>
</dbReference>
<protein>
    <recommendedName>
        <fullName evidence="9">Protein-tyrosine-phosphatase</fullName>
    </recommendedName>
</protein>
<dbReference type="PANTHER" id="PTHR46957">
    <property type="entry name" value="CYTOKINE RECEPTOR"/>
    <property type="match status" value="1"/>
</dbReference>
<dbReference type="InterPro" id="IPR013151">
    <property type="entry name" value="Immunoglobulin_dom"/>
</dbReference>
<dbReference type="GeneID" id="105312105"/>
<dbReference type="PROSITE" id="PS50055">
    <property type="entry name" value="TYR_PHOSPHATASE_PTP"/>
    <property type="match status" value="1"/>
</dbReference>
<feature type="domain" description="Fibronectin type-III" evidence="6">
    <location>
        <begin position="404"/>
        <end position="493"/>
    </location>
</feature>
<dbReference type="InterPro" id="IPR036179">
    <property type="entry name" value="Ig-like_dom_sf"/>
</dbReference>
<dbReference type="Pfam" id="PF00102">
    <property type="entry name" value="Y_phosphatase"/>
    <property type="match status" value="1"/>
</dbReference>
<dbReference type="Gene3D" id="3.90.190.10">
    <property type="entry name" value="Protein tyrosine phosphatase superfamily"/>
    <property type="match status" value="1"/>
</dbReference>
<dbReference type="InterPro" id="IPR003599">
    <property type="entry name" value="Ig_sub"/>
</dbReference>
<evidence type="ECO:0000259" key="6">
    <source>
        <dbReference type="PROSITE" id="PS50853"/>
    </source>
</evidence>
<feature type="transmembrane region" description="Helical" evidence="2">
    <location>
        <begin position="1495"/>
        <end position="1521"/>
    </location>
</feature>
<dbReference type="GO" id="GO:0004725">
    <property type="term" value="F:protein tyrosine phosphatase activity"/>
    <property type="evidence" value="ECO:0007669"/>
    <property type="project" value="InterPro"/>
</dbReference>
<evidence type="ECO:0000313" key="7">
    <source>
        <dbReference type="EnsemblMetazoa" id="XP_019849996.1"/>
    </source>
</evidence>
<dbReference type="GO" id="GO:0016020">
    <property type="term" value="C:membrane"/>
    <property type="evidence" value="ECO:0007669"/>
    <property type="project" value="UniProtKB-SubCell"/>
</dbReference>
<feature type="domain" description="Fibronectin type-III" evidence="6">
    <location>
        <begin position="525"/>
        <end position="616"/>
    </location>
</feature>
<evidence type="ECO:0000256" key="3">
    <source>
        <dbReference type="SAM" id="SignalP"/>
    </source>
</evidence>
<dbReference type="PANTHER" id="PTHR46957:SF3">
    <property type="entry name" value="CYTOKINE RECEPTOR"/>
    <property type="match status" value="1"/>
</dbReference>
<dbReference type="Gene3D" id="2.60.40.10">
    <property type="entry name" value="Immunoglobulins"/>
    <property type="match status" value="11"/>
</dbReference>